<gene>
    <name evidence="1" type="ORF">I6H70_14915</name>
</gene>
<name>A0A9X7YRV2_9GAMM</name>
<dbReference type="EMBL" id="CP067013">
    <property type="protein sequence ID" value="QQN49835.1"/>
    <property type="molecule type" value="Genomic_DNA"/>
</dbReference>
<organism evidence="1 2">
    <name type="scientific">Stutzerimonas balearica</name>
    <dbReference type="NCBI Taxonomy" id="74829"/>
    <lineage>
        <taxon>Bacteria</taxon>
        <taxon>Pseudomonadati</taxon>
        <taxon>Pseudomonadota</taxon>
        <taxon>Gammaproteobacteria</taxon>
        <taxon>Pseudomonadales</taxon>
        <taxon>Pseudomonadaceae</taxon>
        <taxon>Stutzerimonas</taxon>
    </lineage>
</organism>
<evidence type="ECO:0000313" key="2">
    <source>
        <dbReference type="Proteomes" id="UP000595933"/>
    </source>
</evidence>
<dbReference type="RefSeq" id="WP_200290637.1">
    <property type="nucleotide sequence ID" value="NZ_CP067013.1"/>
</dbReference>
<accession>A0A9X7YRV2</accession>
<evidence type="ECO:0000313" key="1">
    <source>
        <dbReference type="EMBL" id="QQN49835.1"/>
    </source>
</evidence>
<protein>
    <submittedName>
        <fullName evidence="1">Uncharacterized protein</fullName>
    </submittedName>
</protein>
<sequence length="71" mass="7619">MSRDKGSRKPVGLQLTAAQGATLGQLLETRGQDHLNNFTLLRLAAALLVVYGHTSPWPPPAPIASMSRRAI</sequence>
<dbReference type="Proteomes" id="UP000595933">
    <property type="component" value="Chromosome"/>
</dbReference>
<dbReference type="AlphaFoldDB" id="A0A9X7YRV2"/>
<reference evidence="1 2" key="1">
    <citation type="submission" date="2020-12" db="EMBL/GenBank/DDBJ databases">
        <title>FDA dAtabase for Regulatory Grade micrObial Sequences (FDA-ARGOS): Supporting development and validation of Infectious Disease Dx tests.</title>
        <authorList>
            <person name="Sproer C."/>
            <person name="Gronow S."/>
            <person name="Severitt S."/>
            <person name="Schroder I."/>
            <person name="Tallon L."/>
            <person name="Sadzewicz L."/>
            <person name="Zhao X."/>
            <person name="Boylan J."/>
            <person name="Ott S."/>
            <person name="Bowen H."/>
            <person name="Vavikolanu K."/>
            <person name="Mehta A."/>
            <person name="Aluvathingal J."/>
            <person name="Nadendla S."/>
            <person name="Lowell S."/>
            <person name="Myers T."/>
            <person name="Yan Y."/>
            <person name="Sichtig H."/>
        </authorList>
    </citation>
    <scope>NUCLEOTIDE SEQUENCE [LARGE SCALE GENOMIC DNA]</scope>
    <source>
        <strain evidence="1 2">FDAARGOS_1013</strain>
    </source>
</reference>
<proteinExistence type="predicted"/>